<dbReference type="AlphaFoldDB" id="A0A1I4K9H5"/>
<keyword evidence="8" id="KW-0282">Flagellum</keyword>
<dbReference type="GO" id="GO:0006605">
    <property type="term" value="P:protein targeting"/>
    <property type="evidence" value="ECO:0007669"/>
    <property type="project" value="InterPro"/>
</dbReference>
<dbReference type="STRING" id="254406.SAMN04488042_1011383"/>
<evidence type="ECO:0000256" key="2">
    <source>
        <dbReference type="ARBA" id="ARBA00009772"/>
    </source>
</evidence>
<keyword evidence="9" id="KW-1185">Reference proteome</keyword>
<evidence type="ECO:0000256" key="1">
    <source>
        <dbReference type="ARBA" id="ARBA00004651"/>
    </source>
</evidence>
<dbReference type="GO" id="GO:0005886">
    <property type="term" value="C:plasma membrane"/>
    <property type="evidence" value="ECO:0007669"/>
    <property type="project" value="UniProtKB-SubCell"/>
</dbReference>
<dbReference type="PRINTS" id="PR00953">
    <property type="entry name" value="TYPE3IMRPROT"/>
</dbReference>
<proteinExistence type="inferred from homology"/>
<keyword evidence="4 7" id="KW-0812">Transmembrane</keyword>
<dbReference type="EMBL" id="FOTQ01000001">
    <property type="protein sequence ID" value="SFL75462.1"/>
    <property type="molecule type" value="Genomic_DNA"/>
</dbReference>
<dbReference type="Pfam" id="PF01311">
    <property type="entry name" value="Bac_export_1"/>
    <property type="match status" value="1"/>
</dbReference>
<evidence type="ECO:0000313" key="9">
    <source>
        <dbReference type="Proteomes" id="UP000199144"/>
    </source>
</evidence>
<evidence type="ECO:0000256" key="6">
    <source>
        <dbReference type="ARBA" id="ARBA00023136"/>
    </source>
</evidence>
<gene>
    <name evidence="8" type="ORF">SAMN04488042_1011383</name>
</gene>
<keyword evidence="6 7" id="KW-0472">Membrane</keyword>
<evidence type="ECO:0000256" key="5">
    <source>
        <dbReference type="ARBA" id="ARBA00022989"/>
    </source>
</evidence>
<dbReference type="InterPro" id="IPR002010">
    <property type="entry name" value="T3SS_IM_R"/>
</dbReference>
<dbReference type="PANTHER" id="PTHR30065:SF1">
    <property type="entry name" value="SURFACE PRESENTATION OF ANTIGENS PROTEIN SPAR"/>
    <property type="match status" value="1"/>
</dbReference>
<feature type="transmembrane region" description="Helical" evidence="7">
    <location>
        <begin position="127"/>
        <end position="153"/>
    </location>
</feature>
<accession>A0A1I4K9H5</accession>
<comment type="subcellular location">
    <subcellularLocation>
        <location evidence="1">Cell membrane</location>
        <topology evidence="1">Multi-pass membrane protein</topology>
    </subcellularLocation>
</comment>
<feature type="transmembrane region" description="Helical" evidence="7">
    <location>
        <begin position="15"/>
        <end position="37"/>
    </location>
</feature>
<keyword evidence="8" id="KW-0969">Cilium</keyword>
<protein>
    <submittedName>
        <fullName evidence="8">Flagellar biosynthetic protein FliR</fullName>
    </submittedName>
</protein>
<keyword evidence="8" id="KW-0966">Cell projection</keyword>
<evidence type="ECO:0000313" key="8">
    <source>
        <dbReference type="EMBL" id="SFL75462.1"/>
    </source>
</evidence>
<feature type="transmembrane region" description="Helical" evidence="7">
    <location>
        <begin position="212"/>
        <end position="244"/>
    </location>
</feature>
<dbReference type="PANTHER" id="PTHR30065">
    <property type="entry name" value="FLAGELLAR BIOSYNTHETIC PROTEIN FLIR"/>
    <property type="match status" value="1"/>
</dbReference>
<keyword evidence="5 7" id="KW-1133">Transmembrane helix</keyword>
<sequence>MIGQAQAFLNLSQDLAIHGFLVFLRLAAAVSILPAFGEMSVPARVKLGISVAFTGIVAPTVPISVEFLDLSALIVLIVAETLNGLLLGVAVRMFVFVLQTAGAIAAQSTSLSQLLGNTGGEPLPAIGHVLVVSGLALAVTTGLHVRIAAYFVASYDVLAFGKMPPATVLSQWGLAQVSSAFAMAFRLAAPFVIVSVLYNITLGVINRAMPQLMVAFIGAPAITAGGLALLALLSPVLLSVWLAALEDFLATPGMAP</sequence>
<organism evidence="8 9">
    <name type="scientific">Shimia aestuarii</name>
    <dbReference type="NCBI Taxonomy" id="254406"/>
    <lineage>
        <taxon>Bacteria</taxon>
        <taxon>Pseudomonadati</taxon>
        <taxon>Pseudomonadota</taxon>
        <taxon>Alphaproteobacteria</taxon>
        <taxon>Rhodobacterales</taxon>
        <taxon>Roseobacteraceae</taxon>
    </lineage>
</organism>
<keyword evidence="3" id="KW-1003">Cell membrane</keyword>
<comment type="similarity">
    <text evidence="2">Belongs to the FliR/MopE/SpaR family.</text>
</comment>
<feature type="transmembrane region" description="Helical" evidence="7">
    <location>
        <begin position="49"/>
        <end position="79"/>
    </location>
</feature>
<dbReference type="RefSeq" id="WP_093092083.1">
    <property type="nucleotide sequence ID" value="NZ_FOTQ01000001.1"/>
</dbReference>
<feature type="transmembrane region" description="Helical" evidence="7">
    <location>
        <begin position="173"/>
        <end position="200"/>
    </location>
</feature>
<reference evidence="8 9" key="1">
    <citation type="submission" date="2016-10" db="EMBL/GenBank/DDBJ databases">
        <authorList>
            <person name="de Groot N.N."/>
        </authorList>
    </citation>
    <scope>NUCLEOTIDE SEQUENCE [LARGE SCALE GENOMIC DNA]</scope>
    <source>
        <strain evidence="8 9">DSM 15283</strain>
    </source>
</reference>
<evidence type="ECO:0000256" key="7">
    <source>
        <dbReference type="SAM" id="Phobius"/>
    </source>
</evidence>
<dbReference type="Proteomes" id="UP000199144">
    <property type="component" value="Unassembled WGS sequence"/>
</dbReference>
<name>A0A1I4K9H5_9RHOB</name>
<dbReference type="OrthoDB" id="9779817at2"/>
<evidence type="ECO:0000256" key="3">
    <source>
        <dbReference type="ARBA" id="ARBA00022475"/>
    </source>
</evidence>
<evidence type="ECO:0000256" key="4">
    <source>
        <dbReference type="ARBA" id="ARBA00022692"/>
    </source>
</evidence>